<sequence length="265" mass="29693">MMKRWITFALCSVLIGCATDASREENEDEQQFKWDNIAWQLEHFVEPNGKTTSVIDDTVIDALFSKGQLSGSGGCNRYFGKFEVTEESKLMVSPVGSTMMACSEIINEQERRYFDWFAKVGGYRYDEDARLLTLSDLEGNPLLVFNTKTQPALEQTQWQASGINNGKGGVVSDKNTVLANAYFADGTVQGKAGCNRYSAAYTKQDEKLRIDSAQTTRMFCAEDGVMELEANFLNVMARVVRYEIDGDRLKLLDKDGALLIGFVRK</sequence>
<dbReference type="PANTHER" id="PTHR35535">
    <property type="entry name" value="HEAT SHOCK PROTEIN HSLJ"/>
    <property type="match status" value="1"/>
</dbReference>
<dbReference type="Pfam" id="PF03724">
    <property type="entry name" value="META"/>
    <property type="match status" value="2"/>
</dbReference>
<dbReference type="KEGG" id="mbur:EQU24_07335"/>
<dbReference type="PROSITE" id="PS51257">
    <property type="entry name" value="PROKAR_LIPOPROTEIN"/>
    <property type="match status" value="1"/>
</dbReference>
<proteinExistence type="predicted"/>
<name>A0A4P9ULD9_METBY</name>
<dbReference type="AlphaFoldDB" id="A0A4P9ULD9"/>
<dbReference type="RefSeq" id="WP_017840116.1">
    <property type="nucleotide sequence ID" value="NZ_CP035467.1"/>
</dbReference>
<feature type="domain" description="DUF306" evidence="1">
    <location>
        <begin position="152"/>
        <end position="259"/>
    </location>
</feature>
<dbReference type="Proteomes" id="UP000305881">
    <property type="component" value="Chromosome"/>
</dbReference>
<dbReference type="InterPro" id="IPR038670">
    <property type="entry name" value="HslJ-like_sf"/>
</dbReference>
<dbReference type="Gene3D" id="2.40.128.270">
    <property type="match status" value="2"/>
</dbReference>
<evidence type="ECO:0000313" key="2">
    <source>
        <dbReference type="EMBL" id="QCW82079.1"/>
    </source>
</evidence>
<dbReference type="STRING" id="675511.GCA_000341735_01559"/>
<dbReference type="PANTHER" id="PTHR35535:SF2">
    <property type="entry name" value="DUF306 DOMAIN-CONTAINING PROTEIN"/>
    <property type="match status" value="1"/>
</dbReference>
<organism evidence="2 3">
    <name type="scientific">Methylotuvimicrobium buryatense</name>
    <name type="common">Methylomicrobium buryatense</name>
    <dbReference type="NCBI Taxonomy" id="95641"/>
    <lineage>
        <taxon>Bacteria</taxon>
        <taxon>Pseudomonadati</taxon>
        <taxon>Pseudomonadota</taxon>
        <taxon>Gammaproteobacteria</taxon>
        <taxon>Methylococcales</taxon>
        <taxon>Methylococcaceae</taxon>
        <taxon>Methylotuvimicrobium</taxon>
    </lineage>
</organism>
<gene>
    <name evidence="2" type="ORF">EQU24_07335</name>
</gene>
<keyword evidence="3" id="KW-1185">Reference proteome</keyword>
<dbReference type="EMBL" id="CP035467">
    <property type="protein sequence ID" value="QCW82079.1"/>
    <property type="molecule type" value="Genomic_DNA"/>
</dbReference>
<reference evidence="3" key="1">
    <citation type="journal article" date="2019" name="J. Bacteriol.">
        <title>A Mutagenic Screen Identifies a TonB-Dependent Receptor Required for the Lanthanide Metal Switch in the Type I Methanotroph 'Methylotuvimicrobium buryatense' 5GB1C.</title>
        <authorList>
            <person name="Groom J.D."/>
            <person name="Ford S.M."/>
            <person name="Pesesky M.W."/>
            <person name="Lidstrom M.E."/>
        </authorList>
    </citation>
    <scope>NUCLEOTIDE SEQUENCE [LARGE SCALE GENOMIC DNA]</scope>
    <source>
        <strain evidence="3">5GB1C</strain>
    </source>
</reference>
<accession>A0A4P9ULD9</accession>
<feature type="domain" description="DUF306" evidence="1">
    <location>
        <begin position="39"/>
        <end position="145"/>
    </location>
</feature>
<evidence type="ECO:0000313" key="3">
    <source>
        <dbReference type="Proteomes" id="UP000305881"/>
    </source>
</evidence>
<evidence type="ECO:0000259" key="1">
    <source>
        <dbReference type="Pfam" id="PF03724"/>
    </source>
</evidence>
<dbReference type="InterPro" id="IPR053147">
    <property type="entry name" value="Hsp_HslJ-like"/>
</dbReference>
<dbReference type="OrthoDB" id="5348860at2"/>
<dbReference type="InterPro" id="IPR005184">
    <property type="entry name" value="DUF306_Meta_HslJ"/>
</dbReference>
<protein>
    <submittedName>
        <fullName evidence="2">META domain-containing protein</fullName>
    </submittedName>
</protein>